<comment type="caution">
    <text evidence="1">The sequence shown here is derived from an EMBL/GenBank/DDBJ whole genome shotgun (WGS) entry which is preliminary data.</text>
</comment>
<dbReference type="AlphaFoldDB" id="A0A9X9M3F5"/>
<dbReference type="EMBL" id="CYRY02040716">
    <property type="protein sequence ID" value="VCX31273.1"/>
    <property type="molecule type" value="Genomic_DNA"/>
</dbReference>
<sequence>MQEAGLHAVVRGLLRKATGTLLPFIHTPLLIQGRAASDRANLPSNAALIFSKTKVKKQNKTVFENRSLLVGEVARPKSPGSAQVPPARMATVISLQEVLTEDFNRRDRILINLPMLFLQDILSP</sequence>
<dbReference type="Proteomes" id="UP000269945">
    <property type="component" value="Unassembled WGS sequence"/>
</dbReference>
<proteinExistence type="predicted"/>
<name>A0A9X9M3F5_GULGU</name>
<evidence type="ECO:0000313" key="1">
    <source>
        <dbReference type="EMBL" id="VCX31273.1"/>
    </source>
</evidence>
<accession>A0A9X9M3F5</accession>
<evidence type="ECO:0000313" key="2">
    <source>
        <dbReference type="Proteomes" id="UP000269945"/>
    </source>
</evidence>
<organism evidence="1 2">
    <name type="scientific">Gulo gulo</name>
    <name type="common">Wolverine</name>
    <name type="synonym">Gluton</name>
    <dbReference type="NCBI Taxonomy" id="48420"/>
    <lineage>
        <taxon>Eukaryota</taxon>
        <taxon>Metazoa</taxon>
        <taxon>Chordata</taxon>
        <taxon>Craniata</taxon>
        <taxon>Vertebrata</taxon>
        <taxon>Euteleostomi</taxon>
        <taxon>Mammalia</taxon>
        <taxon>Eutheria</taxon>
        <taxon>Laurasiatheria</taxon>
        <taxon>Carnivora</taxon>
        <taxon>Caniformia</taxon>
        <taxon>Musteloidea</taxon>
        <taxon>Mustelidae</taxon>
        <taxon>Guloninae</taxon>
        <taxon>Gulo</taxon>
    </lineage>
</organism>
<gene>
    <name evidence="1" type="ORF">BN2614_LOCUS6</name>
</gene>
<reference evidence="1 2" key="1">
    <citation type="submission" date="2018-10" db="EMBL/GenBank/DDBJ databases">
        <authorList>
            <person name="Ekblom R."/>
            <person name="Jareborg N."/>
        </authorList>
    </citation>
    <scope>NUCLEOTIDE SEQUENCE [LARGE SCALE GENOMIC DNA]</scope>
    <source>
        <tissue evidence="1">Muscle</tissue>
    </source>
</reference>
<protein>
    <submittedName>
        <fullName evidence="1">Uncharacterized protein</fullName>
    </submittedName>
</protein>
<keyword evidence="2" id="KW-1185">Reference proteome</keyword>